<feature type="chain" id="PRO_5039235714" evidence="6">
    <location>
        <begin position="26"/>
        <end position="632"/>
    </location>
</feature>
<dbReference type="Pfam" id="PF13180">
    <property type="entry name" value="PDZ_2"/>
    <property type="match status" value="1"/>
</dbReference>
<dbReference type="PANTHER" id="PTHR32060:SF22">
    <property type="entry name" value="CARBOXYL-TERMINAL-PROCESSING PEPTIDASE 3, CHLOROPLASTIC"/>
    <property type="match status" value="1"/>
</dbReference>
<dbReference type="Gene3D" id="3.30.750.44">
    <property type="match status" value="1"/>
</dbReference>
<comment type="similarity">
    <text evidence="1">Belongs to the peptidase S41A family.</text>
</comment>
<feature type="domain" description="PDZ" evidence="7">
    <location>
        <begin position="88"/>
        <end position="156"/>
    </location>
</feature>
<dbReference type="PROSITE" id="PS51272">
    <property type="entry name" value="SLH"/>
    <property type="match status" value="2"/>
</dbReference>
<evidence type="ECO:0000256" key="6">
    <source>
        <dbReference type="SAM" id="SignalP"/>
    </source>
</evidence>
<reference evidence="9" key="2">
    <citation type="submission" date="2021-04" db="EMBL/GenBank/DDBJ databases">
        <authorList>
            <person name="Gilroy R."/>
        </authorList>
    </citation>
    <scope>NUCLEOTIDE SEQUENCE</scope>
    <source>
        <strain evidence="9">ChiGjej6B6-1540</strain>
    </source>
</reference>
<dbReference type="CDD" id="cd07560">
    <property type="entry name" value="Peptidase_S41_CPP"/>
    <property type="match status" value="1"/>
</dbReference>
<keyword evidence="5" id="KW-0720">Serine protease</keyword>
<evidence type="ECO:0000259" key="7">
    <source>
        <dbReference type="PROSITE" id="PS50106"/>
    </source>
</evidence>
<keyword evidence="4" id="KW-0378">Hydrolase</keyword>
<dbReference type="AlphaFoldDB" id="A0A9D1RTF4"/>
<dbReference type="CDD" id="cd06782">
    <property type="entry name" value="cpPDZ_CPP-like"/>
    <property type="match status" value="1"/>
</dbReference>
<dbReference type="GO" id="GO:0004175">
    <property type="term" value="F:endopeptidase activity"/>
    <property type="evidence" value="ECO:0007669"/>
    <property type="project" value="TreeGrafter"/>
</dbReference>
<dbReference type="Pfam" id="PF03572">
    <property type="entry name" value="Peptidase_S41"/>
    <property type="match status" value="1"/>
</dbReference>
<dbReference type="Proteomes" id="UP000824192">
    <property type="component" value="Unassembled WGS sequence"/>
</dbReference>
<dbReference type="InterPro" id="IPR004447">
    <property type="entry name" value="Peptidase_S41A"/>
</dbReference>
<evidence type="ECO:0000256" key="5">
    <source>
        <dbReference type="ARBA" id="ARBA00022825"/>
    </source>
</evidence>
<keyword evidence="3" id="KW-0677">Repeat</keyword>
<protein>
    <submittedName>
        <fullName evidence="9">S-layer homology domain-containing protein</fullName>
    </submittedName>
</protein>
<dbReference type="InterPro" id="IPR001478">
    <property type="entry name" value="PDZ"/>
</dbReference>
<keyword evidence="6" id="KW-0732">Signal</keyword>
<organism evidence="9 10">
    <name type="scientific">Candidatus Flavonifractor merdipullorum</name>
    <dbReference type="NCBI Taxonomy" id="2838590"/>
    <lineage>
        <taxon>Bacteria</taxon>
        <taxon>Bacillati</taxon>
        <taxon>Bacillota</taxon>
        <taxon>Clostridia</taxon>
        <taxon>Eubacteriales</taxon>
        <taxon>Oscillospiraceae</taxon>
        <taxon>Flavonifractor</taxon>
    </lineage>
</organism>
<evidence type="ECO:0000313" key="9">
    <source>
        <dbReference type="EMBL" id="HIW93414.1"/>
    </source>
</evidence>
<dbReference type="SMART" id="SM00228">
    <property type="entry name" value="PDZ"/>
    <property type="match status" value="1"/>
</dbReference>
<dbReference type="PANTHER" id="PTHR32060">
    <property type="entry name" value="TAIL-SPECIFIC PROTEASE"/>
    <property type="match status" value="1"/>
</dbReference>
<dbReference type="SUPFAM" id="SSF52096">
    <property type="entry name" value="ClpP/crotonase"/>
    <property type="match status" value="1"/>
</dbReference>
<dbReference type="InterPro" id="IPR001119">
    <property type="entry name" value="SLH_dom"/>
</dbReference>
<gene>
    <name evidence="9" type="ORF">H9868_02620</name>
</gene>
<dbReference type="InterPro" id="IPR036034">
    <property type="entry name" value="PDZ_sf"/>
</dbReference>
<dbReference type="GO" id="GO:0006508">
    <property type="term" value="P:proteolysis"/>
    <property type="evidence" value="ECO:0007669"/>
    <property type="project" value="UniProtKB-KW"/>
</dbReference>
<proteinExistence type="inferred from homology"/>
<dbReference type="GO" id="GO:0008236">
    <property type="term" value="F:serine-type peptidase activity"/>
    <property type="evidence" value="ECO:0007669"/>
    <property type="project" value="UniProtKB-KW"/>
</dbReference>
<feature type="signal peptide" evidence="6">
    <location>
        <begin position="1"/>
        <end position="25"/>
    </location>
</feature>
<evidence type="ECO:0000256" key="1">
    <source>
        <dbReference type="ARBA" id="ARBA00009179"/>
    </source>
</evidence>
<dbReference type="InterPro" id="IPR029045">
    <property type="entry name" value="ClpP/crotonase-like_dom_sf"/>
</dbReference>
<evidence type="ECO:0000259" key="8">
    <source>
        <dbReference type="PROSITE" id="PS51272"/>
    </source>
</evidence>
<dbReference type="Gene3D" id="2.30.42.10">
    <property type="match status" value="1"/>
</dbReference>
<dbReference type="InterPro" id="IPR005151">
    <property type="entry name" value="Tail-specific_protease"/>
</dbReference>
<dbReference type="SUPFAM" id="SSF50156">
    <property type="entry name" value="PDZ domain-like"/>
    <property type="match status" value="1"/>
</dbReference>
<dbReference type="PROSITE" id="PS50106">
    <property type="entry name" value="PDZ"/>
    <property type="match status" value="1"/>
</dbReference>
<feature type="domain" description="SLH" evidence="8">
    <location>
        <begin position="496"/>
        <end position="555"/>
    </location>
</feature>
<reference evidence="9" key="1">
    <citation type="journal article" date="2021" name="PeerJ">
        <title>Extensive microbial diversity within the chicken gut microbiome revealed by metagenomics and culture.</title>
        <authorList>
            <person name="Gilroy R."/>
            <person name="Ravi A."/>
            <person name="Getino M."/>
            <person name="Pursley I."/>
            <person name="Horton D.L."/>
            <person name="Alikhan N.F."/>
            <person name="Baker D."/>
            <person name="Gharbi K."/>
            <person name="Hall N."/>
            <person name="Watson M."/>
            <person name="Adriaenssens E.M."/>
            <person name="Foster-Nyarko E."/>
            <person name="Jarju S."/>
            <person name="Secka A."/>
            <person name="Antonio M."/>
            <person name="Oren A."/>
            <person name="Chaudhuri R.R."/>
            <person name="La Ragione R."/>
            <person name="Hildebrand F."/>
            <person name="Pallen M.J."/>
        </authorList>
    </citation>
    <scope>NUCLEOTIDE SEQUENCE</scope>
    <source>
        <strain evidence="9">ChiGjej6B6-1540</strain>
    </source>
</reference>
<accession>A0A9D1RTF4</accession>
<dbReference type="Pfam" id="PF00395">
    <property type="entry name" value="SLH"/>
    <property type="match status" value="2"/>
</dbReference>
<name>A0A9D1RTF4_9FIRM</name>
<sequence>MLHTLRRRTAAFFLALSLLVLPAQALTVQEAGQLLQDYYIDDVPQDVLNQPTIDAMLDALGDRYTTYFTPGEYAAFLSGMQDVQLTGIGVKLQLTDDGPTVHSVLDGSPALSAGLKSGDIITAVDGTPTAGMAMDALSSLIQGEAGSTVQITYRRGGTESTCTLTRSPITVAATTSSLLEDHIGYLSCTTFGPETYSHFQEALEQYAGADRWIVDLRNNGGGLTQAAIDTLGVFTGSGIKGYLATGGIGQLSSFQSKAEPMTDAPVIVLVDEGTASASELFSSGIRDLKAGLIVGGRTFGKGVAQSIFDQDTDPELFNGDAMKITTARFYSSGGSTTDTIGVIPHLLVSPDVARQVALLLSESQPEGNFSGYLRLDLNGSWYLSIEKALETPEAFSQLLTAIPPTASLWMGAASSWVQVEPHSIASAYSVPFQSRSFTDVSSSPYADAIQRLAAYGIVLGDGKGSYLPAATLTRAQLATLLAQALNCTIPTGESLFSDVSMDTKYGQAINAIARMGLVEGTGNGRFRPDDTITHEQYITIMGRLAQRLSLTFQIARQGATSEALSEPALQPFSDWSRLSVWLLTESQLDDSDAPISLLWSDLSAIDPTSPVTREEAADLLCAVLEHTGILPA</sequence>
<evidence type="ECO:0000256" key="2">
    <source>
        <dbReference type="ARBA" id="ARBA00022670"/>
    </source>
</evidence>
<dbReference type="Gene3D" id="3.90.226.10">
    <property type="entry name" value="2-enoyl-CoA Hydratase, Chain A, domain 1"/>
    <property type="match status" value="1"/>
</dbReference>
<feature type="domain" description="SLH" evidence="8">
    <location>
        <begin position="432"/>
        <end position="495"/>
    </location>
</feature>
<evidence type="ECO:0000256" key="4">
    <source>
        <dbReference type="ARBA" id="ARBA00022801"/>
    </source>
</evidence>
<dbReference type="SMART" id="SM00245">
    <property type="entry name" value="TSPc"/>
    <property type="match status" value="1"/>
</dbReference>
<keyword evidence="2" id="KW-0645">Protease</keyword>
<evidence type="ECO:0000313" key="10">
    <source>
        <dbReference type="Proteomes" id="UP000824192"/>
    </source>
</evidence>
<evidence type="ECO:0000256" key="3">
    <source>
        <dbReference type="ARBA" id="ARBA00022737"/>
    </source>
</evidence>
<dbReference type="EMBL" id="DXGA01000058">
    <property type="protein sequence ID" value="HIW93414.1"/>
    <property type="molecule type" value="Genomic_DNA"/>
</dbReference>
<comment type="caution">
    <text evidence="9">The sequence shown here is derived from an EMBL/GenBank/DDBJ whole genome shotgun (WGS) entry which is preliminary data.</text>
</comment>